<keyword evidence="2" id="KW-1185">Reference proteome</keyword>
<comment type="caution">
    <text evidence="1">The sequence shown here is derived from an EMBL/GenBank/DDBJ whole genome shotgun (WGS) entry which is preliminary data.</text>
</comment>
<evidence type="ECO:0000313" key="1">
    <source>
        <dbReference type="EMBL" id="MQL94137.1"/>
    </source>
</evidence>
<proteinExistence type="predicted"/>
<dbReference type="EMBL" id="NMUH01001638">
    <property type="protein sequence ID" value="MQL94137.1"/>
    <property type="molecule type" value="Genomic_DNA"/>
</dbReference>
<sequence length="144" mass="16431">MGKRTPGILSHTTASRIAESGRDLSLVNSADSSLKRLSRMMWLGYVGGGVAVTCGCGEERDINWGGWLEVEQGWEYRFRCRDRPSLKSKPFQFRFRPSQSVFRGQFRRVPVGPHQASLPWPLSGHCRGKESASVLWLWKRDHIR</sequence>
<evidence type="ECO:0000313" key="2">
    <source>
        <dbReference type="Proteomes" id="UP000652761"/>
    </source>
</evidence>
<protein>
    <submittedName>
        <fullName evidence="1">Uncharacterized protein</fullName>
    </submittedName>
</protein>
<name>A0A843VI60_COLES</name>
<accession>A0A843VI60</accession>
<organism evidence="1 2">
    <name type="scientific">Colocasia esculenta</name>
    <name type="common">Wild taro</name>
    <name type="synonym">Arum esculentum</name>
    <dbReference type="NCBI Taxonomy" id="4460"/>
    <lineage>
        <taxon>Eukaryota</taxon>
        <taxon>Viridiplantae</taxon>
        <taxon>Streptophyta</taxon>
        <taxon>Embryophyta</taxon>
        <taxon>Tracheophyta</taxon>
        <taxon>Spermatophyta</taxon>
        <taxon>Magnoliopsida</taxon>
        <taxon>Liliopsida</taxon>
        <taxon>Araceae</taxon>
        <taxon>Aroideae</taxon>
        <taxon>Colocasieae</taxon>
        <taxon>Colocasia</taxon>
    </lineage>
</organism>
<gene>
    <name evidence="1" type="ORF">Taro_026794</name>
</gene>
<dbReference type="AlphaFoldDB" id="A0A843VI60"/>
<dbReference type="Proteomes" id="UP000652761">
    <property type="component" value="Unassembled WGS sequence"/>
</dbReference>
<reference evidence="1" key="1">
    <citation type="submission" date="2017-07" db="EMBL/GenBank/DDBJ databases">
        <title>Taro Niue Genome Assembly and Annotation.</title>
        <authorList>
            <person name="Atibalentja N."/>
            <person name="Keating K."/>
            <person name="Fields C.J."/>
        </authorList>
    </citation>
    <scope>NUCLEOTIDE SEQUENCE</scope>
    <source>
        <strain evidence="1">Niue_2</strain>
        <tissue evidence="1">Leaf</tissue>
    </source>
</reference>